<keyword evidence="2" id="KW-1185">Reference proteome</keyword>
<protein>
    <submittedName>
        <fullName evidence="1">Protein suppressor of silencing</fullName>
    </submittedName>
</protein>
<accession>A0AAF0I907</accession>
<dbReference type="Proteomes" id="UP001219920">
    <property type="component" value="Segment"/>
</dbReference>
<reference evidence="1" key="1">
    <citation type="submission" date="2023-03" db="EMBL/GenBank/DDBJ databases">
        <title>A Pseudomonas lysogenic bacteriophage crossing the Antarctic and Arctic, representing a new genus of Autographiviridae.</title>
        <authorList>
            <person name="Liu Z."/>
        </authorList>
    </citation>
    <scope>NUCLEOTIDE SEQUENCE</scope>
</reference>
<name>A0AAF0I907_9CAUD</name>
<proteinExistence type="predicted"/>
<organism evidence="1 2">
    <name type="scientific">Pseudomonas phage vB_PaeM-G11</name>
    <dbReference type="NCBI Taxonomy" id="3034915"/>
    <lineage>
        <taxon>Viruses</taxon>
        <taxon>Duplodnaviria</taxon>
        <taxon>Heunggongvirae</taxon>
        <taxon>Uroviricota</taxon>
        <taxon>Caudoviricetes</taxon>
        <taxon>Autographivirales</taxon>
        <taxon>Autotranscriptaviridae</taxon>
        <taxon>Studiervirinae</taxon>
        <taxon>Gundecimvirus</taxon>
        <taxon>Gundecimvirus MG11</taxon>
    </lineage>
</organism>
<dbReference type="EMBL" id="OQ622254">
    <property type="protein sequence ID" value="WEM05616.1"/>
    <property type="molecule type" value="Genomic_DNA"/>
</dbReference>
<sequence length="88" mass="10178">MAVTLNLQHTFSTRVVFRTEEIASLRANLERYNKHRQEFAKQLLAMSDEDMVFTLFSDAFKDIRQGILSELKDAGVTRMSPVQTKKVK</sequence>
<evidence type="ECO:0000313" key="2">
    <source>
        <dbReference type="Proteomes" id="UP001219920"/>
    </source>
</evidence>
<evidence type="ECO:0000313" key="1">
    <source>
        <dbReference type="EMBL" id="WEM05616.1"/>
    </source>
</evidence>